<gene>
    <name evidence="7" type="ORF">ALO64_00505</name>
</gene>
<dbReference type="GO" id="GO:0032993">
    <property type="term" value="C:protein-DNA complex"/>
    <property type="evidence" value="ECO:0007669"/>
    <property type="project" value="TreeGrafter"/>
</dbReference>
<evidence type="ECO:0000256" key="1">
    <source>
        <dbReference type="ARBA" id="ARBA00009437"/>
    </source>
</evidence>
<dbReference type="Proteomes" id="UP000050455">
    <property type="component" value="Unassembled WGS sequence"/>
</dbReference>
<dbReference type="PANTHER" id="PTHR30346:SF0">
    <property type="entry name" value="HCA OPERON TRANSCRIPTIONAL ACTIVATOR HCAR"/>
    <property type="match status" value="1"/>
</dbReference>
<sequence>MSLDPTAAPLQIAVPSGPLPPALAAVLTRQRAEEPKSPVRLVETTEQERLEGLEDGRYCLSLGLSLASGEQPLPQDSLALWKDELAVAVPLLSPLLAFPEIPLKDAAKYPLILWHPECYGTVGQQIEALLASAAPTLQVAERVRSFELMAVVVSAGYGIGFAALSRIVAARKLEIAMRPLAGGPHTIVAYLTQPRAPLPAPVKRLVGRFQALAAH</sequence>
<dbReference type="CDD" id="cd05466">
    <property type="entry name" value="PBP2_LTTR_substrate"/>
    <property type="match status" value="1"/>
</dbReference>
<dbReference type="GO" id="GO:0003677">
    <property type="term" value="F:DNA binding"/>
    <property type="evidence" value="ECO:0007669"/>
    <property type="project" value="UniProtKB-KW"/>
</dbReference>
<evidence type="ECO:0000313" key="8">
    <source>
        <dbReference type="Proteomes" id="UP000050455"/>
    </source>
</evidence>
<dbReference type="RefSeq" id="WP_044344343.1">
    <property type="nucleotide sequence ID" value="NZ_JYHE01000051.1"/>
</dbReference>
<reference evidence="7 8" key="1">
    <citation type="submission" date="2015-09" db="EMBL/GenBank/DDBJ databases">
        <title>Genome announcement of multiple Pseudomonas syringae strains.</title>
        <authorList>
            <person name="Thakur S."/>
            <person name="Wang P.W."/>
            <person name="Gong Y."/>
            <person name="Weir B.S."/>
            <person name="Guttman D.S."/>
        </authorList>
    </citation>
    <scope>NUCLEOTIDE SEQUENCE [LARGE SCALE GENOMIC DNA]</scope>
    <source>
        <strain evidence="7 8">ICMP6289</strain>
    </source>
</reference>
<comment type="similarity">
    <text evidence="1">Belongs to the LysR transcriptional regulatory family.</text>
</comment>
<protein>
    <recommendedName>
        <fullName evidence="6">LysR substrate-binding domain-containing protein</fullName>
    </recommendedName>
</protein>
<feature type="transmembrane region" description="Helical" evidence="5">
    <location>
        <begin position="148"/>
        <end position="169"/>
    </location>
</feature>
<keyword evidence="3" id="KW-0238">DNA-binding</keyword>
<dbReference type="SUPFAM" id="SSF53850">
    <property type="entry name" value="Periplasmic binding protein-like II"/>
    <property type="match status" value="1"/>
</dbReference>
<keyword evidence="5" id="KW-0812">Transmembrane</keyword>
<dbReference type="PATRIC" id="fig|86176.4.peg.554"/>
<dbReference type="EMBL" id="LJQT01000080">
    <property type="protein sequence ID" value="KPX93763.1"/>
    <property type="molecule type" value="Genomic_DNA"/>
</dbReference>
<keyword evidence="5" id="KW-0472">Membrane</keyword>
<comment type="caution">
    <text evidence="7">The sequence shown here is derived from an EMBL/GenBank/DDBJ whole genome shotgun (WGS) entry which is preliminary data.</text>
</comment>
<evidence type="ECO:0000256" key="5">
    <source>
        <dbReference type="SAM" id="Phobius"/>
    </source>
</evidence>
<dbReference type="GO" id="GO:0003700">
    <property type="term" value="F:DNA-binding transcription factor activity"/>
    <property type="evidence" value="ECO:0007669"/>
    <property type="project" value="TreeGrafter"/>
</dbReference>
<keyword evidence="8" id="KW-1185">Reference proteome</keyword>
<evidence type="ECO:0000256" key="4">
    <source>
        <dbReference type="ARBA" id="ARBA00023163"/>
    </source>
</evidence>
<dbReference type="InterPro" id="IPR005119">
    <property type="entry name" value="LysR_subst-bd"/>
</dbReference>
<dbReference type="Pfam" id="PF03466">
    <property type="entry name" value="LysR_substrate"/>
    <property type="match status" value="1"/>
</dbReference>
<evidence type="ECO:0000256" key="2">
    <source>
        <dbReference type="ARBA" id="ARBA00023015"/>
    </source>
</evidence>
<keyword evidence="5" id="KW-1133">Transmembrane helix</keyword>
<keyword evidence="4" id="KW-0804">Transcription</keyword>
<evidence type="ECO:0000313" key="7">
    <source>
        <dbReference type="EMBL" id="KPX93763.1"/>
    </source>
</evidence>
<proteinExistence type="inferred from homology"/>
<dbReference type="AlphaFoldDB" id="A0A0P9UXB2"/>
<keyword evidence="2" id="KW-0805">Transcription regulation</keyword>
<dbReference type="PANTHER" id="PTHR30346">
    <property type="entry name" value="TRANSCRIPTIONAL DUAL REGULATOR HCAR-RELATED"/>
    <property type="match status" value="1"/>
</dbReference>
<evidence type="ECO:0000256" key="3">
    <source>
        <dbReference type="ARBA" id="ARBA00023125"/>
    </source>
</evidence>
<feature type="domain" description="LysR substrate-binding" evidence="6">
    <location>
        <begin position="8"/>
        <end position="210"/>
    </location>
</feature>
<organism evidence="7 8">
    <name type="scientific">Pseudomonas meliae</name>
    <dbReference type="NCBI Taxonomy" id="86176"/>
    <lineage>
        <taxon>Bacteria</taxon>
        <taxon>Pseudomonadati</taxon>
        <taxon>Pseudomonadota</taxon>
        <taxon>Gammaproteobacteria</taxon>
        <taxon>Pseudomonadales</taxon>
        <taxon>Pseudomonadaceae</taxon>
        <taxon>Pseudomonas</taxon>
    </lineage>
</organism>
<evidence type="ECO:0000259" key="6">
    <source>
        <dbReference type="Pfam" id="PF03466"/>
    </source>
</evidence>
<dbReference type="Gene3D" id="3.40.190.290">
    <property type="match status" value="1"/>
</dbReference>
<name>A0A0P9UXB2_9PSED</name>
<accession>A0A0P9UXB2</accession>